<dbReference type="Gene3D" id="1.10.10.10">
    <property type="entry name" value="Winged helix-like DNA-binding domain superfamily/Winged helix DNA-binding domain"/>
    <property type="match status" value="1"/>
</dbReference>
<protein>
    <recommendedName>
        <fullName evidence="2">RNA polymerase sigma-70 region 3 domain-containing protein</fullName>
    </recommendedName>
</protein>
<sequence>MEENQEILFAKTLEKVKRLAREQCNSIRKEQVEEAFQVLALSKEQLAMVFEYLEKYHITIGESAAEEEDILSEEEIDYLEEYKKELLELPVFSDGEKDAFTLSAMAGETDAQGRLIQVYLPKVVEIAKLYAGQGVFVEDLIGEGNVALSMGVTMLGCLEKKEEAEGMLMKMVMDAMEDFISDSMEETQKDNKVLKKVNQVAEKARELSEELRRKVTVEELCTETGLSEKAVRDAMRLSGYTIEDIENPS</sequence>
<dbReference type="InterPro" id="IPR013325">
    <property type="entry name" value="RNA_pol_sigma_r2"/>
</dbReference>
<dbReference type="EMBL" id="JAOQKJ010000004">
    <property type="protein sequence ID" value="MCU6743973.1"/>
    <property type="molecule type" value="Genomic_DNA"/>
</dbReference>
<dbReference type="Gene3D" id="1.20.120.1810">
    <property type="match status" value="1"/>
</dbReference>
<evidence type="ECO:0000313" key="4">
    <source>
        <dbReference type="Proteomes" id="UP001652432"/>
    </source>
</evidence>
<keyword evidence="1" id="KW-0175">Coiled coil</keyword>
<reference evidence="3 4" key="1">
    <citation type="journal article" date="2021" name="ISME Commun">
        <title>Automated analysis of genomic sequences facilitates high-throughput and comprehensive description of bacteria.</title>
        <authorList>
            <person name="Hitch T.C.A."/>
        </authorList>
    </citation>
    <scope>NUCLEOTIDE SEQUENCE [LARGE SCALE GENOMIC DNA]</scope>
    <source>
        <strain evidence="3 4">Sanger_18</strain>
    </source>
</reference>
<dbReference type="InterPro" id="IPR013324">
    <property type="entry name" value="RNA_pol_sigma_r3/r4-like"/>
</dbReference>
<proteinExistence type="predicted"/>
<dbReference type="InterPro" id="IPR007624">
    <property type="entry name" value="RNA_pol_sigma70_r3"/>
</dbReference>
<gene>
    <name evidence="3" type="ORF">OCV77_05595</name>
</gene>
<evidence type="ECO:0000313" key="3">
    <source>
        <dbReference type="EMBL" id="MCU6743973.1"/>
    </source>
</evidence>
<dbReference type="Pfam" id="PF04539">
    <property type="entry name" value="Sigma70_r3"/>
    <property type="match status" value="1"/>
</dbReference>
<comment type="caution">
    <text evidence="3">The sequence shown here is derived from an EMBL/GenBank/DDBJ whole genome shotgun (WGS) entry which is preliminary data.</text>
</comment>
<evidence type="ECO:0000259" key="2">
    <source>
        <dbReference type="Pfam" id="PF04539"/>
    </source>
</evidence>
<keyword evidence="4" id="KW-1185">Reference proteome</keyword>
<feature type="domain" description="RNA polymerase sigma-70 region 3" evidence="2">
    <location>
        <begin position="196"/>
        <end position="238"/>
    </location>
</feature>
<dbReference type="InterPro" id="IPR036388">
    <property type="entry name" value="WH-like_DNA-bd_sf"/>
</dbReference>
<dbReference type="SUPFAM" id="SSF88659">
    <property type="entry name" value="Sigma3 and sigma4 domains of RNA polymerase sigma factors"/>
    <property type="match status" value="1"/>
</dbReference>
<dbReference type="RefSeq" id="WP_262573965.1">
    <property type="nucleotide sequence ID" value="NZ_JAOQKJ010000004.1"/>
</dbReference>
<evidence type="ECO:0000256" key="1">
    <source>
        <dbReference type="SAM" id="Coils"/>
    </source>
</evidence>
<accession>A0ABT2T149</accession>
<dbReference type="SUPFAM" id="SSF88946">
    <property type="entry name" value="Sigma2 domain of RNA polymerase sigma factors"/>
    <property type="match status" value="1"/>
</dbReference>
<name>A0ABT2T149_9FIRM</name>
<feature type="coiled-coil region" evidence="1">
    <location>
        <begin position="184"/>
        <end position="214"/>
    </location>
</feature>
<dbReference type="Proteomes" id="UP001652432">
    <property type="component" value="Unassembled WGS sequence"/>
</dbReference>
<organism evidence="3 4">
    <name type="scientific">Suilimivivens aceti</name>
    <dbReference type="NCBI Taxonomy" id="2981774"/>
    <lineage>
        <taxon>Bacteria</taxon>
        <taxon>Bacillati</taxon>
        <taxon>Bacillota</taxon>
        <taxon>Clostridia</taxon>
        <taxon>Lachnospirales</taxon>
        <taxon>Lachnospiraceae</taxon>
        <taxon>Suilimivivens</taxon>
    </lineage>
</organism>